<reference evidence="3" key="1">
    <citation type="submission" date="2023-01" db="EMBL/GenBank/DDBJ databases">
        <title>Exophiala dermititidis isolated from Cystic Fibrosis Patient.</title>
        <authorList>
            <person name="Kurbessoian T."/>
            <person name="Crocker A."/>
            <person name="Murante D."/>
            <person name="Hogan D.A."/>
            <person name="Stajich J.E."/>
        </authorList>
    </citation>
    <scope>NUCLEOTIDE SEQUENCE</scope>
    <source>
        <strain evidence="3">Ex8</strain>
    </source>
</reference>
<organism evidence="3 4">
    <name type="scientific">Exophiala dermatitidis</name>
    <name type="common">Black yeast-like fungus</name>
    <name type="synonym">Wangiella dermatitidis</name>
    <dbReference type="NCBI Taxonomy" id="5970"/>
    <lineage>
        <taxon>Eukaryota</taxon>
        <taxon>Fungi</taxon>
        <taxon>Dikarya</taxon>
        <taxon>Ascomycota</taxon>
        <taxon>Pezizomycotina</taxon>
        <taxon>Eurotiomycetes</taxon>
        <taxon>Chaetothyriomycetidae</taxon>
        <taxon>Chaetothyriales</taxon>
        <taxon>Herpotrichiellaceae</taxon>
        <taxon>Exophiala</taxon>
    </lineage>
</organism>
<dbReference type="GO" id="GO:0110078">
    <property type="term" value="C:TTT Hsp90 cochaperone complex"/>
    <property type="evidence" value="ECO:0007669"/>
    <property type="project" value="InterPro"/>
</dbReference>
<dbReference type="InterPro" id="IPR016024">
    <property type="entry name" value="ARM-type_fold"/>
</dbReference>
<evidence type="ECO:0000256" key="2">
    <source>
        <dbReference type="SAM" id="MobiDB-lite"/>
    </source>
</evidence>
<dbReference type="GO" id="GO:0005634">
    <property type="term" value="C:nucleus"/>
    <property type="evidence" value="ECO:0007669"/>
    <property type="project" value="TreeGrafter"/>
</dbReference>
<feature type="compositionally biased region" description="Basic and acidic residues" evidence="2">
    <location>
        <begin position="293"/>
        <end position="309"/>
    </location>
</feature>
<dbReference type="PANTHER" id="PTHR32226">
    <property type="entry name" value="TELO2-INTERACTING PROTEIN 2"/>
    <property type="match status" value="1"/>
</dbReference>
<dbReference type="Proteomes" id="UP001161757">
    <property type="component" value="Unassembled WGS sequence"/>
</dbReference>
<proteinExistence type="inferred from homology"/>
<sequence length="585" mass="63395">MLSNSLPSDTTAEWAPTRGVYSASNMNNPTREEILDILSTAPPNELSSTNTLRRQAHDLIAASTTDASALPDTLVELLTQVIKPLFTNTKHPALTATGRKNLVSAQHPLGSSFTRQFSSSDDDREKPWKSTLFTVPLLRYILASYNHPSGEPGGPLEEKAKTTIESHFFLLVPPILNLIDDSDASYKAAGCSLLRMLCQVLVAVRSDMLKRTGLGDVFVDALRANFMLLPPLTPEEDSLAVLTELYPAFLALVDARFVNLNGETGVRKDISVSRSTPSPTPASAQKSAAAGGIREDVQMGTDVKPHRANADPPSGTTSTPIPSPTQIPRTEAEEVHIHNPTHSIAQSSNHTSTNSSQPQSKKTTIIPQDAGPEVQKEIHLRLSLLTLLYRHGILRSLHHLTSSASGSLGTTTSVPITTFLVNQICPVFRRLDIVSVKHLQSLVPMLRVSLMDPFLLTSTTTEKDASLSLPLAVLDVLDCIVALCTPRIRDRWYPEILRGVVACWLNCVDDVLLETTGSGDKSKSKSVGAVAGADATQHLKTVMDRLKSLVRLLGSGQVVPKAEWESVRNRLVGEEKDLEALFGSS</sequence>
<gene>
    <name evidence="3" type="ORF">HRR80_006005</name>
</gene>
<accession>A0AAN6ISM2</accession>
<dbReference type="GO" id="GO:0005829">
    <property type="term" value="C:cytosol"/>
    <property type="evidence" value="ECO:0007669"/>
    <property type="project" value="TreeGrafter"/>
</dbReference>
<dbReference type="SUPFAM" id="SSF48371">
    <property type="entry name" value="ARM repeat"/>
    <property type="match status" value="1"/>
</dbReference>
<name>A0AAN6ISM2_EXODE</name>
<comment type="similarity">
    <text evidence="1">Belongs to the TTI2 family.</text>
</comment>
<dbReference type="AlphaFoldDB" id="A0AAN6ISM2"/>
<evidence type="ECO:0000256" key="1">
    <source>
        <dbReference type="ARBA" id="ARBA00034736"/>
    </source>
</evidence>
<feature type="compositionally biased region" description="Low complexity" evidence="2">
    <location>
        <begin position="346"/>
        <end position="360"/>
    </location>
</feature>
<dbReference type="Pfam" id="PF10521">
    <property type="entry name" value="Tti2"/>
    <property type="match status" value="2"/>
</dbReference>
<evidence type="ECO:0000313" key="3">
    <source>
        <dbReference type="EMBL" id="KAJ8989864.1"/>
    </source>
</evidence>
<dbReference type="EMBL" id="JAJGCB010000012">
    <property type="protein sequence ID" value="KAJ8989864.1"/>
    <property type="molecule type" value="Genomic_DNA"/>
</dbReference>
<comment type="caution">
    <text evidence="3">The sequence shown here is derived from an EMBL/GenBank/DDBJ whole genome shotgun (WGS) entry which is preliminary data.</text>
</comment>
<evidence type="ECO:0000313" key="4">
    <source>
        <dbReference type="Proteomes" id="UP001161757"/>
    </source>
</evidence>
<feature type="compositionally biased region" description="Low complexity" evidence="2">
    <location>
        <begin position="312"/>
        <end position="326"/>
    </location>
</feature>
<protein>
    <submittedName>
        <fullName evidence="3">Uncharacterized protein</fullName>
    </submittedName>
</protein>
<feature type="compositionally biased region" description="Low complexity" evidence="2">
    <location>
        <begin position="273"/>
        <end position="290"/>
    </location>
</feature>
<feature type="region of interest" description="Disordered" evidence="2">
    <location>
        <begin position="270"/>
        <end position="326"/>
    </location>
</feature>
<feature type="region of interest" description="Disordered" evidence="2">
    <location>
        <begin position="341"/>
        <end position="370"/>
    </location>
</feature>
<dbReference type="PANTHER" id="PTHR32226:SF2">
    <property type="entry name" value="TELO2-INTERACTING PROTEIN 2"/>
    <property type="match status" value="1"/>
</dbReference>
<dbReference type="InterPro" id="IPR018870">
    <property type="entry name" value="Tti2"/>
</dbReference>